<dbReference type="CDD" id="cd03230">
    <property type="entry name" value="ABC_DR_subfamily_A"/>
    <property type="match status" value="1"/>
</dbReference>
<evidence type="ECO:0000313" key="7">
    <source>
        <dbReference type="Proteomes" id="UP000185511"/>
    </source>
</evidence>
<comment type="similarity">
    <text evidence="1">Belongs to the ABC transporter superfamily.</text>
</comment>
<keyword evidence="3" id="KW-0547">Nucleotide-binding</keyword>
<proteinExistence type="inferred from homology"/>
<dbReference type="InterPro" id="IPR003439">
    <property type="entry name" value="ABC_transporter-like_ATP-bd"/>
</dbReference>
<dbReference type="Pfam" id="PF00005">
    <property type="entry name" value="ABC_tran"/>
    <property type="match status" value="1"/>
</dbReference>
<dbReference type="PANTHER" id="PTHR43335">
    <property type="entry name" value="ABC TRANSPORTER, ATP-BINDING PROTEIN"/>
    <property type="match status" value="1"/>
</dbReference>
<dbReference type="SUPFAM" id="SSF52540">
    <property type="entry name" value="P-loop containing nucleoside triphosphate hydrolases"/>
    <property type="match status" value="1"/>
</dbReference>
<dbReference type="PROSITE" id="PS50893">
    <property type="entry name" value="ABC_TRANSPORTER_2"/>
    <property type="match status" value="1"/>
</dbReference>
<organism evidence="6 7">
    <name type="scientific">Actinoalloteichus fjordicus</name>
    <dbReference type="NCBI Taxonomy" id="1612552"/>
    <lineage>
        <taxon>Bacteria</taxon>
        <taxon>Bacillati</taxon>
        <taxon>Actinomycetota</taxon>
        <taxon>Actinomycetes</taxon>
        <taxon>Pseudonocardiales</taxon>
        <taxon>Pseudonocardiaceae</taxon>
        <taxon>Actinoalloteichus</taxon>
    </lineage>
</organism>
<keyword evidence="7" id="KW-1185">Reference proteome</keyword>
<dbReference type="KEGG" id="acad:UA74_21190"/>
<dbReference type="GO" id="GO:0016887">
    <property type="term" value="F:ATP hydrolysis activity"/>
    <property type="evidence" value="ECO:0007669"/>
    <property type="project" value="InterPro"/>
</dbReference>
<evidence type="ECO:0000256" key="4">
    <source>
        <dbReference type="ARBA" id="ARBA00022840"/>
    </source>
</evidence>
<evidence type="ECO:0000256" key="1">
    <source>
        <dbReference type="ARBA" id="ARBA00005417"/>
    </source>
</evidence>
<feature type="domain" description="ABC transporter" evidence="5">
    <location>
        <begin position="2"/>
        <end position="205"/>
    </location>
</feature>
<protein>
    <submittedName>
        <fullName evidence="6">ABC transporter</fullName>
    </submittedName>
</protein>
<evidence type="ECO:0000313" key="6">
    <source>
        <dbReference type="EMBL" id="APU16263.1"/>
    </source>
</evidence>
<keyword evidence="4" id="KW-0067">ATP-binding</keyword>
<evidence type="ECO:0000256" key="3">
    <source>
        <dbReference type="ARBA" id="ARBA00022741"/>
    </source>
</evidence>
<dbReference type="InterPro" id="IPR017871">
    <property type="entry name" value="ABC_transporter-like_CS"/>
</dbReference>
<dbReference type="EMBL" id="CP016076">
    <property type="protein sequence ID" value="APU16263.1"/>
    <property type="molecule type" value="Genomic_DNA"/>
</dbReference>
<keyword evidence="2" id="KW-0813">Transport</keyword>
<dbReference type="PROSITE" id="PS00211">
    <property type="entry name" value="ABC_TRANSPORTER_1"/>
    <property type="match status" value="1"/>
</dbReference>
<sequence>MLEVSNLVRRFGTNTILDGVSFTTAPGKATVLVGANGAGKTTLLRCVAGVDHADEGEVRWAGREIRESDPLIRAAMAVGLDDVDFFPDVSVIEHLDLLARAHGDAEPEAMLDDVLDELGLSPVADRLPGALSSGQRRRLGLASCLVRPRELLVLDEPEQRLDAEGKQWLAERLLAEKAAGVAILLSCHDAEMASAVADEQLQVAR</sequence>
<dbReference type="InterPro" id="IPR003593">
    <property type="entry name" value="AAA+_ATPase"/>
</dbReference>
<dbReference type="RefSeq" id="WP_075741833.1">
    <property type="nucleotide sequence ID" value="NZ_CP016076.1"/>
</dbReference>
<gene>
    <name evidence="6" type="ORF">UA74_21190</name>
</gene>
<dbReference type="Gene3D" id="3.40.50.300">
    <property type="entry name" value="P-loop containing nucleotide triphosphate hydrolases"/>
    <property type="match status" value="1"/>
</dbReference>
<reference evidence="7" key="1">
    <citation type="submission" date="2016-06" db="EMBL/GenBank/DDBJ databases">
        <title>Complete genome sequence of Actinoalloteichus fjordicus DSM 46855 (=ADI127-17), type strain of the new species Actinoalloteichus fjordicus.</title>
        <authorList>
            <person name="Ruckert C."/>
            <person name="Nouioui I."/>
            <person name="Willmese J."/>
            <person name="van Wezel G."/>
            <person name="Klenk H.-P."/>
            <person name="Kalinowski J."/>
            <person name="Zotchev S.B."/>
        </authorList>
    </citation>
    <scope>NUCLEOTIDE SEQUENCE [LARGE SCALE GENOMIC DNA]</scope>
    <source>
        <strain evidence="7">ADI127-7</strain>
    </source>
</reference>
<dbReference type="Proteomes" id="UP000185511">
    <property type="component" value="Chromosome"/>
</dbReference>
<name>A0AAC9LE29_9PSEU</name>
<dbReference type="InterPro" id="IPR027417">
    <property type="entry name" value="P-loop_NTPase"/>
</dbReference>
<dbReference type="SMART" id="SM00382">
    <property type="entry name" value="AAA"/>
    <property type="match status" value="1"/>
</dbReference>
<evidence type="ECO:0000259" key="5">
    <source>
        <dbReference type="PROSITE" id="PS50893"/>
    </source>
</evidence>
<accession>A0AAC9LE29</accession>
<evidence type="ECO:0000256" key="2">
    <source>
        <dbReference type="ARBA" id="ARBA00022448"/>
    </source>
</evidence>
<dbReference type="GO" id="GO:0005524">
    <property type="term" value="F:ATP binding"/>
    <property type="evidence" value="ECO:0007669"/>
    <property type="project" value="UniProtKB-KW"/>
</dbReference>
<dbReference type="AlphaFoldDB" id="A0AAC9LE29"/>